<dbReference type="Gene3D" id="2.60.120.260">
    <property type="entry name" value="Galactose-binding domain-like"/>
    <property type="match status" value="1"/>
</dbReference>
<evidence type="ECO:0000313" key="3">
    <source>
        <dbReference type="EMBL" id="QHI97634.1"/>
    </source>
</evidence>
<dbReference type="Proteomes" id="UP000464787">
    <property type="component" value="Chromosome"/>
</dbReference>
<dbReference type="InterPro" id="IPR013424">
    <property type="entry name" value="Ice-binding_C"/>
</dbReference>
<dbReference type="NCBIfam" id="TIGR02595">
    <property type="entry name" value="PEP_CTERM"/>
    <property type="match status" value="1"/>
</dbReference>
<gene>
    <name evidence="3" type="ORF">GT347_06305</name>
</gene>
<proteinExistence type="predicted"/>
<dbReference type="SUPFAM" id="SSF49785">
    <property type="entry name" value="Galactose-binding domain-like"/>
    <property type="match status" value="1"/>
</dbReference>
<protein>
    <submittedName>
        <fullName evidence="3">PEP-CTERM sorting domain-containing protein</fullName>
    </submittedName>
</protein>
<evidence type="ECO:0000256" key="1">
    <source>
        <dbReference type="SAM" id="SignalP"/>
    </source>
</evidence>
<dbReference type="AlphaFoldDB" id="A0A857J159"/>
<dbReference type="KEGG" id="xyk:GT347_06305"/>
<sequence length="213" mass="22116">MCPWSVPRSTLRLTCVTAGDMDMVLFATRTAAAMAASLAMASAHGASNLVANGDFGTGNFDGWTLFGPTYSEGVNATSSYHYAYFGHYGASRGIRQSLPTVAGMHYSFSFLLANMGSAGNAVNVSWNGNSVLNLMDAAAFGATPYVFEVTASAASTDIAFSFRNDPAAFHMTNVSVSALEPVPEPDSPALLLAGGGLVAALVRRRSVRPSPAA</sequence>
<keyword evidence="4" id="KW-1185">Reference proteome</keyword>
<dbReference type="Pfam" id="PF07589">
    <property type="entry name" value="PEP-CTERM"/>
    <property type="match status" value="1"/>
</dbReference>
<reference evidence="3 4" key="1">
    <citation type="submission" date="2020-01" db="EMBL/GenBank/DDBJ databases">
        <title>Genome sequencing of strain KACC 21265.</title>
        <authorList>
            <person name="Heo J."/>
            <person name="Kim S.-J."/>
            <person name="Kim J.-S."/>
            <person name="Hong S.-B."/>
            <person name="Kwon S.-W."/>
        </authorList>
    </citation>
    <scope>NUCLEOTIDE SEQUENCE [LARGE SCALE GENOMIC DNA]</scope>
    <source>
        <strain evidence="3 4">KACC 21265</strain>
    </source>
</reference>
<evidence type="ECO:0000313" key="4">
    <source>
        <dbReference type="Proteomes" id="UP000464787"/>
    </source>
</evidence>
<feature type="domain" description="Ice-binding protein C-terminal" evidence="2">
    <location>
        <begin position="181"/>
        <end position="205"/>
    </location>
</feature>
<dbReference type="EMBL" id="CP047650">
    <property type="protein sequence ID" value="QHI97634.1"/>
    <property type="molecule type" value="Genomic_DNA"/>
</dbReference>
<accession>A0A857J159</accession>
<name>A0A857J159_9BURK</name>
<feature type="signal peptide" evidence="1">
    <location>
        <begin position="1"/>
        <end position="45"/>
    </location>
</feature>
<organism evidence="3 4">
    <name type="scientific">Xylophilus rhododendri</name>
    <dbReference type="NCBI Taxonomy" id="2697032"/>
    <lineage>
        <taxon>Bacteria</taxon>
        <taxon>Pseudomonadati</taxon>
        <taxon>Pseudomonadota</taxon>
        <taxon>Betaproteobacteria</taxon>
        <taxon>Burkholderiales</taxon>
        <taxon>Xylophilus</taxon>
    </lineage>
</organism>
<dbReference type="InterPro" id="IPR008979">
    <property type="entry name" value="Galactose-bd-like_sf"/>
</dbReference>
<evidence type="ECO:0000259" key="2">
    <source>
        <dbReference type="Pfam" id="PF07589"/>
    </source>
</evidence>
<keyword evidence="1" id="KW-0732">Signal</keyword>
<feature type="chain" id="PRO_5033062802" evidence="1">
    <location>
        <begin position="46"/>
        <end position="213"/>
    </location>
</feature>